<dbReference type="GO" id="GO:0003735">
    <property type="term" value="F:structural constituent of ribosome"/>
    <property type="evidence" value="ECO:0007669"/>
    <property type="project" value="InterPro"/>
</dbReference>
<organism evidence="6 7">
    <name type="scientific">Methanopyrus kandleri</name>
    <dbReference type="NCBI Taxonomy" id="2320"/>
    <lineage>
        <taxon>Archaea</taxon>
        <taxon>Methanobacteriati</taxon>
        <taxon>Methanobacteriota</taxon>
        <taxon>Methanomada group</taxon>
        <taxon>Methanopyri</taxon>
        <taxon>Methanopyrales</taxon>
        <taxon>Methanopyraceae</taxon>
        <taxon>Methanopyrus</taxon>
    </lineage>
</organism>
<dbReference type="GO" id="GO:0070180">
    <property type="term" value="F:large ribosomal subunit rRNA binding"/>
    <property type="evidence" value="ECO:0007669"/>
    <property type="project" value="UniProtKB-UniRule"/>
</dbReference>
<dbReference type="FunFam" id="3.10.450.80:FF:000001">
    <property type="entry name" value="60S ribosomal protein L44"/>
    <property type="match status" value="1"/>
</dbReference>
<dbReference type="AlphaFoldDB" id="A0A832TGN3"/>
<protein>
    <recommendedName>
        <fullName evidence="4">Large ribosomal subunit protein eL42</fullName>
    </recommendedName>
</protein>
<evidence type="ECO:0000256" key="1">
    <source>
        <dbReference type="ARBA" id="ARBA00009364"/>
    </source>
</evidence>
<comment type="caution">
    <text evidence="6">The sequence shown here is derived from an EMBL/GenBank/DDBJ whole genome shotgun (WGS) entry which is preliminary data.</text>
</comment>
<feature type="binding site" evidence="4">
    <location>
        <position position="15"/>
    </location>
    <ligand>
        <name>Zn(2+)</name>
        <dbReference type="ChEBI" id="CHEBI:29105"/>
    </ligand>
</feature>
<keyword evidence="2 4" id="KW-0689">Ribosomal protein</keyword>
<dbReference type="Gene3D" id="3.10.450.80">
    <property type="match status" value="1"/>
</dbReference>
<sequence>MAKIPKKIRTYCPYCRKHTIHEVERAKKNPARKMSWGQRQFERVLKGYGGFPRPKPSGEKPTKKVDLRYRCTECGKAHTRKGWRAGTLEITEE</sequence>
<dbReference type="NCBIfam" id="NF004425">
    <property type="entry name" value="PRK05767.1"/>
    <property type="match status" value="1"/>
</dbReference>
<dbReference type="Pfam" id="PF00935">
    <property type="entry name" value="Ribosomal_L44"/>
    <property type="match status" value="1"/>
</dbReference>
<dbReference type="GeneID" id="1477720"/>
<evidence type="ECO:0000313" key="7">
    <source>
        <dbReference type="Proteomes" id="UP000619545"/>
    </source>
</evidence>
<name>A0A832TGN3_9EURY</name>
<feature type="binding site" evidence="4">
    <location>
        <position position="71"/>
    </location>
    <ligand>
        <name>Zn(2+)</name>
        <dbReference type="ChEBI" id="CHEBI:29105"/>
    </ligand>
</feature>
<comment type="function">
    <text evidence="4">Binds to the 23S rRNA.</text>
</comment>
<keyword evidence="4" id="KW-0479">Metal-binding</keyword>
<evidence type="ECO:0000256" key="2">
    <source>
        <dbReference type="ARBA" id="ARBA00022980"/>
    </source>
</evidence>
<comment type="similarity">
    <text evidence="1 4 5">Belongs to the eukaryotic ribosomal protein eL42 family.</text>
</comment>
<dbReference type="InterPro" id="IPR053708">
    <property type="entry name" value="Ribosomal_LSU_eL42"/>
</dbReference>
<proteinExistence type="inferred from homology"/>
<accession>A0A832TGN3</accession>
<dbReference type="GO" id="GO:0006412">
    <property type="term" value="P:translation"/>
    <property type="evidence" value="ECO:0007669"/>
    <property type="project" value="UniProtKB-UniRule"/>
</dbReference>
<reference evidence="6" key="1">
    <citation type="journal article" date="2020" name="bioRxiv">
        <title>A rank-normalized archaeal taxonomy based on genome phylogeny resolves widespread incomplete and uneven classifications.</title>
        <authorList>
            <person name="Rinke C."/>
            <person name="Chuvochina M."/>
            <person name="Mussig A.J."/>
            <person name="Chaumeil P.-A."/>
            <person name="Waite D.W."/>
            <person name="Whitman W.B."/>
            <person name="Parks D.H."/>
            <person name="Hugenholtz P."/>
        </authorList>
    </citation>
    <scope>NUCLEOTIDE SEQUENCE</scope>
    <source>
        <strain evidence="6">UBA8853</strain>
    </source>
</reference>
<comment type="caution">
    <text evidence="4">Lacks conserved residue(s) required for the propagation of feature annotation.</text>
</comment>
<dbReference type="HAMAP" id="MF_01476">
    <property type="entry name" value="Ribosomal_L44e"/>
    <property type="match status" value="1"/>
</dbReference>
<feature type="binding site" evidence="4">
    <location>
        <position position="74"/>
    </location>
    <ligand>
        <name>Zn(2+)</name>
        <dbReference type="ChEBI" id="CHEBI:29105"/>
    </ligand>
</feature>
<evidence type="ECO:0000313" key="6">
    <source>
        <dbReference type="EMBL" id="HII70424.1"/>
    </source>
</evidence>
<keyword evidence="4" id="KW-0863">Zinc-finger</keyword>
<dbReference type="GO" id="GO:1990904">
    <property type="term" value="C:ribonucleoprotein complex"/>
    <property type="evidence" value="ECO:0007669"/>
    <property type="project" value="UniProtKB-KW"/>
</dbReference>
<dbReference type="Proteomes" id="UP000619545">
    <property type="component" value="Unassembled WGS sequence"/>
</dbReference>
<dbReference type="GO" id="GO:0005840">
    <property type="term" value="C:ribosome"/>
    <property type="evidence" value="ECO:0007669"/>
    <property type="project" value="UniProtKB-KW"/>
</dbReference>
<evidence type="ECO:0000256" key="4">
    <source>
        <dbReference type="HAMAP-Rule" id="MF_01476"/>
    </source>
</evidence>
<keyword evidence="4" id="KW-0862">Zinc</keyword>
<dbReference type="EMBL" id="DUJS01000004">
    <property type="protein sequence ID" value="HII70424.1"/>
    <property type="molecule type" value="Genomic_DNA"/>
</dbReference>
<dbReference type="OMA" id="CKKHTIH"/>
<comment type="subunit">
    <text evidence="4">Part of the 50S ribosomal subunit.</text>
</comment>
<feature type="binding site" evidence="4">
    <location>
        <position position="12"/>
    </location>
    <ligand>
        <name>Zn(2+)</name>
        <dbReference type="ChEBI" id="CHEBI:29105"/>
    </ligand>
</feature>
<comment type="cofactor">
    <cofactor evidence="4">
        <name>Zn(2+)</name>
        <dbReference type="ChEBI" id="CHEBI:29105"/>
    </cofactor>
    <text evidence="4">Binds 1 zinc ion per subunit.</text>
</comment>
<dbReference type="PANTHER" id="PTHR10369">
    <property type="entry name" value="60S RIBOSOMAL PROTEIN L36A/L44"/>
    <property type="match status" value="1"/>
</dbReference>
<dbReference type="InterPro" id="IPR011332">
    <property type="entry name" value="Ribosomal_zn-bd"/>
</dbReference>
<evidence type="ECO:0000256" key="5">
    <source>
        <dbReference type="RuleBase" id="RU000666"/>
    </source>
</evidence>
<dbReference type="SUPFAM" id="SSF57829">
    <property type="entry name" value="Zn-binding ribosomal proteins"/>
    <property type="match status" value="1"/>
</dbReference>
<dbReference type="RefSeq" id="WP_011018787.1">
    <property type="nucleotide sequence ID" value="NZ_DUJS01000004.1"/>
</dbReference>
<keyword evidence="4" id="KW-0699">rRNA-binding</keyword>
<dbReference type="PROSITE" id="PS01172">
    <property type="entry name" value="RIBOSOMAL_L44E"/>
    <property type="match status" value="1"/>
</dbReference>
<evidence type="ECO:0000256" key="3">
    <source>
        <dbReference type="ARBA" id="ARBA00023274"/>
    </source>
</evidence>
<keyword evidence="4" id="KW-0694">RNA-binding</keyword>
<keyword evidence="3 4" id="KW-0687">Ribonucleoprotein</keyword>
<dbReference type="InterPro" id="IPR000552">
    <property type="entry name" value="Ribosomal_eL44"/>
</dbReference>
<dbReference type="GO" id="GO:0008270">
    <property type="term" value="F:zinc ion binding"/>
    <property type="evidence" value="ECO:0007669"/>
    <property type="project" value="UniProtKB-UniRule"/>
</dbReference>
<gene>
    <name evidence="4" type="primary">rpl44e</name>
    <name evidence="6" type="ORF">HA336_04235</name>
</gene>